<dbReference type="AlphaFoldDB" id="A0A2T9HX85"/>
<evidence type="ECO:0000313" key="19">
    <source>
        <dbReference type="EMBL" id="HAB2426453.1"/>
    </source>
</evidence>
<evidence type="ECO:0000313" key="4">
    <source>
        <dbReference type="EMBL" id="EBR0143510.1"/>
    </source>
</evidence>
<evidence type="ECO:0000313" key="15">
    <source>
        <dbReference type="EMBL" id="HAB1804650.1"/>
    </source>
</evidence>
<evidence type="ECO:0000313" key="23">
    <source>
        <dbReference type="EMBL" id="HAB6238640.1"/>
    </source>
</evidence>
<evidence type="ECO:0000313" key="20">
    <source>
        <dbReference type="EMBL" id="HAB5023246.1"/>
    </source>
</evidence>
<dbReference type="RefSeq" id="WP_000101572.1">
    <property type="nucleotide sequence ID" value="NZ_JADDHT010000017.1"/>
</dbReference>
<dbReference type="Proteomes" id="UP000839928">
    <property type="component" value="Unassembled WGS sequence"/>
</dbReference>
<dbReference type="EMBL" id="DAARAE010000198">
    <property type="protein sequence ID" value="HAE1459016.1"/>
    <property type="molecule type" value="Genomic_DNA"/>
</dbReference>
<evidence type="ECO:0000313" key="18">
    <source>
        <dbReference type="EMBL" id="HAB2371886.1"/>
    </source>
</evidence>
<evidence type="ECO:0000313" key="22">
    <source>
        <dbReference type="EMBL" id="HAB5941833.1"/>
    </source>
</evidence>
<reference evidence="8" key="5">
    <citation type="submission" date="2018-07" db="EMBL/GenBank/DDBJ databases">
        <authorList>
            <consortium name="NARMS: The National Antimicrobial Resistance Monitoring System"/>
        </authorList>
    </citation>
    <scope>NUCLEOTIDE SEQUENCE</scope>
    <source>
        <strain evidence="8">CVM N57313F</strain>
        <strain evidence="9">FSIS1607168</strain>
    </source>
</reference>
<dbReference type="EMBL" id="DAAHEN010000017">
    <property type="protein sequence ID" value="HAB5771396.1"/>
    <property type="molecule type" value="Genomic_DNA"/>
</dbReference>
<dbReference type="EMBL" id="DAAGBW010000014">
    <property type="protein sequence ID" value="HAB2426453.1"/>
    <property type="molecule type" value="Genomic_DNA"/>
</dbReference>
<feature type="transmembrane region" description="Helical" evidence="2">
    <location>
        <begin position="58"/>
        <end position="78"/>
    </location>
</feature>
<dbReference type="Proteomes" id="UP000245147">
    <property type="component" value="Unassembled WGS sequence"/>
</dbReference>
<dbReference type="EMBL" id="QDOG01000015">
    <property type="protein sequence ID" value="PVL89279.1"/>
    <property type="molecule type" value="Genomic_DNA"/>
</dbReference>
<dbReference type="EMBL" id="AALSOQ010000017">
    <property type="protein sequence ID" value="EDC9468120.1"/>
    <property type="molecule type" value="Genomic_DNA"/>
</dbReference>
<evidence type="ECO:0000313" key="29">
    <source>
        <dbReference type="Proteomes" id="UP000245147"/>
    </source>
</evidence>
<evidence type="ECO:0000313" key="17">
    <source>
        <dbReference type="EMBL" id="HAB2060616.1"/>
    </source>
</evidence>
<dbReference type="EMBL" id="AAKRAK010000018">
    <property type="protein sequence ID" value="ECU7934328.1"/>
    <property type="molecule type" value="Genomic_DNA"/>
</dbReference>
<reference evidence="4" key="3">
    <citation type="submission" date="2018-06" db="EMBL/GenBank/DDBJ databases">
        <authorList>
            <person name="Ashton P.M."/>
            <person name="Dallman T."/>
            <person name="Nair S."/>
            <person name="De Pinna E."/>
            <person name="Peters T."/>
            <person name="Grant K."/>
        </authorList>
    </citation>
    <scope>NUCLEOTIDE SEQUENCE</scope>
    <source>
        <strain evidence="6">152447</strain>
        <strain evidence="3">208936</strain>
        <strain evidence="5">250819</strain>
        <strain evidence="12">369915</strain>
        <strain evidence="4">428140</strain>
    </source>
</reference>
<organism evidence="28 29">
    <name type="scientific">Salmonella enterica subsp. enterica serovar Agona</name>
    <dbReference type="NCBI Taxonomy" id="58095"/>
    <lineage>
        <taxon>Bacteria</taxon>
        <taxon>Pseudomonadati</taxon>
        <taxon>Pseudomonadota</taxon>
        <taxon>Gammaproteobacteria</taxon>
        <taxon>Enterobacterales</taxon>
        <taxon>Enterobacteriaceae</taxon>
        <taxon>Salmonella</taxon>
    </lineage>
</organism>
<evidence type="ECO:0000313" key="21">
    <source>
        <dbReference type="EMBL" id="HAB5771396.1"/>
    </source>
</evidence>
<comment type="caution">
    <text evidence="28">The sequence shown here is derived from an EMBL/GenBank/DDBJ whole genome shotgun (WGS) entry which is preliminary data.</text>
</comment>
<evidence type="ECO:0000313" key="16">
    <source>
        <dbReference type="EMBL" id="HAB1884738.1"/>
    </source>
</evidence>
<dbReference type="EMBL" id="AAKNHU010000019">
    <property type="protein sequence ID" value="ECT6084940.1"/>
    <property type="molecule type" value="Genomic_DNA"/>
</dbReference>
<dbReference type="EMBL" id="AAHMZR010000023">
    <property type="protein sequence ID" value="EBY0576672.1"/>
    <property type="molecule type" value="Genomic_DNA"/>
</dbReference>
<evidence type="ECO:0000313" key="10">
    <source>
        <dbReference type="EMBL" id="EDC9468120.1"/>
    </source>
</evidence>
<keyword evidence="2" id="KW-1133">Transmembrane helix</keyword>
<evidence type="ECO:0000256" key="1">
    <source>
        <dbReference type="SAM" id="MobiDB-lite"/>
    </source>
</evidence>
<evidence type="ECO:0000313" key="8">
    <source>
        <dbReference type="EMBL" id="ECT6084940.1"/>
    </source>
</evidence>
<evidence type="ECO:0000313" key="9">
    <source>
        <dbReference type="EMBL" id="ECU7934328.1"/>
    </source>
</evidence>
<sequence>MARKNERIIVEVDGDTTGLQKKLNQAEDSIGKFGKKAGGSIGGAADSIASGLGRISGGFVGIVGAVGVAGTALAGLAIKLNDNVRQLNQLSMQSGLTVTELQKLDKAFYRTGVNAEKLADINQDTLDKLGDAFANGGAISDDIKSVGLDINDFTKYLNQADGGIKAVIDTFYKLKDAGRTTGEITFLLESMGSDASRLVSVLNESANSQEAWNKINNESVIISEDTAAAFQKFDDNLQSATRTGQSYLYDFMTPVIKEFNDLYELVNKDWTGSDFMQMLYRGADNFVLGGKGAIPDFLKKLLGKDSLDSAFIAGSNEYDFVNASRAGYEANKGKWKTNPRNTGTADPKSGWGAKQEAEKAAAAAKKAQEAAARKAEAAAKQAAAKRIQAERALEVALSQVAENAGEQRLQVFDRQQNELLKTIETTAKTVGKTASEIEALLDRARKSGARARTELIDSMIGYTDPNQDLKDQVNISGMGINKTQSNFLSDQQAQRLNGDNPFAYDNTQKLLEENKKREELELQLNANLLQSTEDFEKRKADIQARYAAQAMQIAQQNTNAQMNILATAAGDMGNVLAGVFGEGNKAAAAAFAIQKGINMAQIMMNMQVALSEALATPFPANIAAYGQILGMGAQLISTARGTNISGQFHGGVDSLDPSMDNKSFVLKAGERVVQPEANKKLTEFLDNNSGSNNYGGDTTIYAPLIVQGSIGDDDAKFNEMLKKHSQSVNQAVRDAQKRST</sequence>
<dbReference type="EMBL" id="DAAHFX010000017">
    <property type="protein sequence ID" value="HAB5941833.1"/>
    <property type="molecule type" value="Genomic_DNA"/>
</dbReference>
<evidence type="ECO:0000313" key="28">
    <source>
        <dbReference type="EMBL" id="PVL89279.1"/>
    </source>
</evidence>
<reference evidence="28 29" key="2">
    <citation type="submission" date="2018-04" db="EMBL/GenBank/DDBJ databases">
        <title>Serotype diversity and antimicrobial resistance among Salmonella enterica isolated from patients at an equine referral hospital.</title>
        <authorList>
            <person name="Leon I.M."/>
            <person name="Lawhon S.D."/>
            <person name="Norman K.N."/>
            <person name="Threadgill D.S."/>
            <person name="Ohta N."/>
            <person name="Vinasco J."/>
            <person name="Scott H.M."/>
        </authorList>
    </citation>
    <scope>NUCLEOTIDE SEQUENCE [LARGE SCALE GENOMIC DNA]</scope>
    <source>
        <strain evidence="28 29">167</strain>
    </source>
</reference>
<dbReference type="EMBL" id="AAGQKS010000020">
    <property type="protein sequence ID" value="EBQ8901905.1"/>
    <property type="molecule type" value="Genomic_DNA"/>
</dbReference>
<dbReference type="EMBL" id="DAAFUE010000014">
    <property type="protein sequence ID" value="HAB1572433.1"/>
    <property type="molecule type" value="Genomic_DNA"/>
</dbReference>
<evidence type="ECO:0000313" key="27">
    <source>
        <dbReference type="EMBL" id="HAF7549135.1"/>
    </source>
</evidence>
<reference evidence="14" key="7">
    <citation type="submission" date="2019-10" db="EMBL/GenBank/DDBJ databases">
        <authorList>
            <consortium name="NCBI Pathogen Detection Project"/>
        </authorList>
    </citation>
    <scope>NUCLEOTIDE SEQUENCE</scope>
    <source>
        <strain evidence="27">10-0327</strain>
        <strain evidence="26">13-0431</strain>
        <strain evidence="14">Salmonella enterica</strain>
    </source>
</reference>
<name>A0A2T9HX85_SALET</name>
<reference evidence="10" key="6">
    <citation type="submission" date="2018-07" db="EMBL/GenBank/DDBJ databases">
        <authorList>
            <consortium name="GenomeTrakr network: Whole genome sequencing for foodborne pathogen traceback"/>
        </authorList>
    </citation>
    <scope>NUCLEOTIDE SEQUENCE</scope>
    <source>
        <strain evidence="10">ADRDL-16-8871</strain>
        <strain evidence="7">FSIS21923161</strain>
    </source>
</reference>
<reference evidence="14" key="1">
    <citation type="journal article" date="2018" name="Genome Biol.">
        <title>SKESA: strategic k-mer extension for scrupulous assemblies.</title>
        <authorList>
            <person name="Souvorov A."/>
            <person name="Agarwala R."/>
            <person name="Lipman D.J."/>
        </authorList>
    </citation>
    <scope>NUCLEOTIDE SEQUENCE</scope>
    <source>
        <strain evidence="27">10-0327</strain>
        <strain evidence="26">13-0431</strain>
        <strain evidence="14">Salmonella enterica</strain>
    </source>
</reference>
<evidence type="ECO:0000313" key="13">
    <source>
        <dbReference type="EMBL" id="EDH7244591.1"/>
    </source>
</evidence>
<keyword evidence="2" id="KW-0812">Transmembrane</keyword>
<feature type="region of interest" description="Disordered" evidence="1">
    <location>
        <begin position="331"/>
        <end position="355"/>
    </location>
</feature>
<dbReference type="EMBL" id="DAAFWP010000016">
    <property type="protein sequence ID" value="HAB1804650.1"/>
    <property type="molecule type" value="Genomic_DNA"/>
</dbReference>
<evidence type="ECO:0000313" key="12">
    <source>
        <dbReference type="EMBL" id="EDH6341823.1"/>
    </source>
</evidence>
<evidence type="ECO:0000313" key="24">
    <source>
        <dbReference type="EMBL" id="HAE1220566.1"/>
    </source>
</evidence>
<accession>A0A2T9HX85</accession>
<evidence type="ECO:0000313" key="6">
    <source>
        <dbReference type="EMBL" id="EBY0576672.1"/>
    </source>
</evidence>
<protein>
    <submittedName>
        <fullName evidence="28">Uncharacterized protein</fullName>
    </submittedName>
</protein>
<dbReference type="EMBL" id="AAMIHC010000022">
    <property type="protein sequence ID" value="EDH6341823.1"/>
    <property type="molecule type" value="Genomic_DNA"/>
</dbReference>
<evidence type="ECO:0000313" key="7">
    <source>
        <dbReference type="EMBL" id="ECA7463489.1"/>
    </source>
</evidence>
<dbReference type="EMBL" id="AAHDEP010000030">
    <property type="protein sequence ID" value="EBU7986402.1"/>
    <property type="molecule type" value="Genomic_DNA"/>
</dbReference>
<evidence type="ECO:0000313" key="3">
    <source>
        <dbReference type="EMBL" id="EBQ8901905.1"/>
    </source>
</evidence>
<reference evidence="11" key="4">
    <citation type="submission" date="2018-07" db="EMBL/GenBank/DDBJ databases">
        <authorList>
            <consortium name="PulseNet: The National Subtyping Network for Foodborne Disease Surveillance"/>
            <person name="Tarr C.L."/>
            <person name="Trees E."/>
            <person name="Katz L.S."/>
            <person name="Carleton-Romer H.A."/>
            <person name="Stroika S."/>
            <person name="Kucerova Z."/>
            <person name="Roache K.F."/>
            <person name="Sabol A.L."/>
            <person name="Besser J."/>
            <person name="Gerner-Smidt P."/>
        </authorList>
    </citation>
    <scope>NUCLEOTIDE SEQUENCE</scope>
    <source>
        <strain evidence="11">PNUSAS011364</strain>
        <strain evidence="13">PNUSAS013764</strain>
    </source>
</reference>
<dbReference type="EMBL" id="AAMIOU010000008">
    <property type="protein sequence ID" value="EDH7244591.1"/>
    <property type="molecule type" value="Genomic_DNA"/>
</dbReference>
<evidence type="ECO:0000313" key="26">
    <source>
        <dbReference type="EMBL" id="HAE6730404.1"/>
    </source>
</evidence>
<evidence type="ECO:0000313" key="25">
    <source>
        <dbReference type="EMBL" id="HAE1459016.1"/>
    </source>
</evidence>
<dbReference type="EMBL" id="DAAFXG010000016">
    <property type="protein sequence ID" value="HAB1884738.1"/>
    <property type="molecule type" value="Genomic_DNA"/>
</dbReference>
<dbReference type="EMBL" id="DAAWDN010000134">
    <property type="protein sequence ID" value="HAF7549135.1"/>
    <property type="molecule type" value="Genomic_DNA"/>
</dbReference>
<dbReference type="EMBL" id="DAAGXT010000017">
    <property type="protein sequence ID" value="HAB5023246.1"/>
    <property type="molecule type" value="Genomic_DNA"/>
</dbReference>
<dbReference type="EMBL" id="DAAQWY010000017">
    <property type="protein sequence ID" value="HAE1220566.1"/>
    <property type="molecule type" value="Genomic_DNA"/>
</dbReference>
<evidence type="ECO:0000313" key="11">
    <source>
        <dbReference type="EMBL" id="EDG5798376.1"/>
    </source>
</evidence>
<dbReference type="EMBL" id="AAMEQR010000012">
    <property type="protein sequence ID" value="EDG5798376.1"/>
    <property type="molecule type" value="Genomic_DNA"/>
</dbReference>
<dbReference type="EMBL" id="AAHVIS010000020">
    <property type="protein sequence ID" value="ECA7463489.1"/>
    <property type="molecule type" value="Genomic_DNA"/>
</dbReference>
<evidence type="ECO:0000313" key="14">
    <source>
        <dbReference type="EMBL" id="HAB1572433.1"/>
    </source>
</evidence>
<dbReference type="EMBL" id="DAASRO010000016">
    <property type="protein sequence ID" value="HAE6730404.1"/>
    <property type="molecule type" value="Genomic_DNA"/>
</dbReference>
<proteinExistence type="predicted"/>
<evidence type="ECO:0000313" key="5">
    <source>
        <dbReference type="EMBL" id="EBU7986402.1"/>
    </source>
</evidence>
<evidence type="ECO:0000256" key="2">
    <source>
        <dbReference type="SAM" id="Phobius"/>
    </source>
</evidence>
<dbReference type="EMBL" id="DAAGBK010000014">
    <property type="protein sequence ID" value="HAB2371886.1"/>
    <property type="molecule type" value="Genomic_DNA"/>
</dbReference>
<dbReference type="EMBL" id="DAAFYT010000056">
    <property type="protein sequence ID" value="HAB2060616.1"/>
    <property type="molecule type" value="Genomic_DNA"/>
</dbReference>
<keyword evidence="2" id="KW-0472">Membrane</keyword>
<dbReference type="EMBL" id="AAGQWK010000019">
    <property type="protein sequence ID" value="EBR0143510.1"/>
    <property type="molecule type" value="Genomic_DNA"/>
</dbReference>
<gene>
    <name evidence="8" type="ORF">A3Z75_15735</name>
    <name evidence="11" type="ORF">B7643_16980</name>
    <name evidence="9" type="ORF">BEI99_21340</name>
    <name evidence="10" type="ORF">BH418_15600</name>
    <name evidence="28" type="ORF">C4792_21215</name>
    <name evidence="12" type="ORF">CB381_18165</name>
    <name evidence="13" type="ORF">CBN47_06070</name>
    <name evidence="3" type="ORF">DKS77_14115</name>
    <name evidence="5" type="ORF">DLB38_16855</name>
    <name evidence="4" type="ORF">DNV88_18335</name>
    <name evidence="6" type="ORF">DUR08_17165</name>
    <name evidence="7" type="ORF">EPK73_14505</name>
    <name evidence="24" type="ORF">G2913_20880</name>
    <name evidence="25" type="ORF">G3A30_21780</name>
    <name evidence="26" type="ORF">G4K93_004291</name>
    <name evidence="27" type="ORF">G9257_004641</name>
    <name evidence="20" type="ORF">GB020_20670</name>
    <name evidence="19" type="ORF">GB182_20940</name>
    <name evidence="22" type="ORF">GB352_20635</name>
    <name evidence="18" type="ORF">GB356_20935</name>
    <name evidence="23" type="ORF">GB394_20975</name>
    <name evidence="17" type="ORF">GB613_18475</name>
    <name evidence="21" type="ORF">GBS17_20940</name>
    <name evidence="14" type="ORF">GBX08_20970</name>
    <name evidence="15" type="ORF">GBY12_20650</name>
    <name evidence="16" type="ORF">GBY78_20975</name>
</gene>
<dbReference type="EMBL" id="DAAHHO010000015">
    <property type="protein sequence ID" value="HAB6238640.1"/>
    <property type="molecule type" value="Genomic_DNA"/>
</dbReference>